<evidence type="ECO:0000256" key="5">
    <source>
        <dbReference type="ARBA" id="ARBA00022741"/>
    </source>
</evidence>
<dbReference type="Gene3D" id="3.40.50.300">
    <property type="entry name" value="P-loop containing nucleotide triphosphate hydrolases"/>
    <property type="match status" value="1"/>
</dbReference>
<comment type="subcellular location">
    <subcellularLocation>
        <location evidence="15">Cytoplasm</location>
    </subcellularLocation>
</comment>
<dbReference type="EC" id="2.3.1.193" evidence="15"/>
<keyword evidence="5 15" id="KW-0547">Nucleotide-binding</keyword>
<keyword evidence="4 15" id="KW-0819">tRNA processing</keyword>
<evidence type="ECO:0000256" key="9">
    <source>
        <dbReference type="ARBA" id="ARBA00049883"/>
    </source>
</evidence>
<dbReference type="HAMAP" id="MF_01886">
    <property type="entry name" value="tRNA_acetyltr_TmcA"/>
    <property type="match status" value="1"/>
</dbReference>
<dbReference type="KEGG" id="scas:SACC_31530"/>
<dbReference type="InterPro" id="IPR007807">
    <property type="entry name" value="TcmA/NAT10_helicase"/>
</dbReference>
<feature type="domain" description="N-acetyltransferase" evidence="18">
    <location>
        <begin position="441"/>
        <end position="553"/>
    </location>
</feature>
<dbReference type="GO" id="GO:0002101">
    <property type="term" value="P:tRNA wobble cytosine modification"/>
    <property type="evidence" value="ECO:0007669"/>
    <property type="project" value="UniProtKB-UniRule"/>
</dbReference>
<keyword evidence="1 15" id="KW-0963">Cytoplasm</keyword>
<comment type="catalytic activity">
    <reaction evidence="9">
        <text>a cytidine in tRNA + acetyl-CoA + ATP + H2O = an N(4)-acetylcytidine in tRNA + ADP + phosphate + CoA + H(+)</text>
        <dbReference type="Rhea" id="RHEA:53876"/>
        <dbReference type="Rhea" id="RHEA-COMP:13670"/>
        <dbReference type="Rhea" id="RHEA-COMP:13671"/>
        <dbReference type="ChEBI" id="CHEBI:15377"/>
        <dbReference type="ChEBI" id="CHEBI:15378"/>
        <dbReference type="ChEBI" id="CHEBI:30616"/>
        <dbReference type="ChEBI" id="CHEBI:43474"/>
        <dbReference type="ChEBI" id="CHEBI:57287"/>
        <dbReference type="ChEBI" id="CHEBI:57288"/>
        <dbReference type="ChEBI" id="CHEBI:74900"/>
        <dbReference type="ChEBI" id="CHEBI:82748"/>
        <dbReference type="ChEBI" id="CHEBI:456216"/>
    </reaction>
</comment>
<dbReference type="FunFam" id="3.40.630.30:FF:000140">
    <property type="entry name" value="tRNA(Met) cytidine acetyltransferase TmcA"/>
    <property type="match status" value="1"/>
</dbReference>
<keyword evidence="2 15" id="KW-0820">tRNA-binding</keyword>
<dbReference type="GO" id="GO:0005524">
    <property type="term" value="F:ATP binding"/>
    <property type="evidence" value="ECO:0007669"/>
    <property type="project" value="UniProtKB-UniRule"/>
</dbReference>
<dbReference type="PANTHER" id="PTHR10925:SF5">
    <property type="entry name" value="RNA CYTIDINE ACETYLTRANSFERASE"/>
    <property type="match status" value="1"/>
</dbReference>
<comment type="function">
    <text evidence="13 15">Catalyzes the formation of N(4)-acetylcytidine (ac(4)C) at the wobble position of tRNA(Met), by using acetyl-CoA as an acetyl donor and ATP (or GTP).</text>
</comment>
<dbReference type="GO" id="GO:0005737">
    <property type="term" value="C:cytoplasm"/>
    <property type="evidence" value="ECO:0007669"/>
    <property type="project" value="UniProtKB-SubCell"/>
</dbReference>
<dbReference type="GO" id="GO:1990883">
    <property type="term" value="F:18S rRNA cytidine N-acetyltransferase activity"/>
    <property type="evidence" value="ECO:0007669"/>
    <property type="project" value="TreeGrafter"/>
</dbReference>
<dbReference type="PANTHER" id="PTHR10925">
    <property type="entry name" value="N-ACETYLTRANSFERASE 10"/>
    <property type="match status" value="1"/>
</dbReference>
<dbReference type="Gene3D" id="3.40.630.30">
    <property type="match status" value="1"/>
</dbReference>
<evidence type="ECO:0000259" key="18">
    <source>
        <dbReference type="Pfam" id="PF13718"/>
    </source>
</evidence>
<comment type="caution">
    <text evidence="15">Lacks conserved residue(s) required for the propagation of feature annotation.</text>
</comment>
<comment type="catalytic activity">
    <reaction evidence="10">
        <text>a cytidine in RNA + acetyl-CoA + ATP + H2O = an N(4)-acetylcytidine in RNA + ADP + phosphate + CoA + H(+)</text>
        <dbReference type="Rhea" id="RHEA:82211"/>
        <dbReference type="Rhea" id="RHEA-COMP:15704"/>
        <dbReference type="Rhea" id="RHEA-COMP:19834"/>
        <dbReference type="ChEBI" id="CHEBI:15377"/>
        <dbReference type="ChEBI" id="CHEBI:15378"/>
        <dbReference type="ChEBI" id="CHEBI:30616"/>
        <dbReference type="ChEBI" id="CHEBI:43474"/>
        <dbReference type="ChEBI" id="CHEBI:57287"/>
        <dbReference type="ChEBI" id="CHEBI:57288"/>
        <dbReference type="ChEBI" id="CHEBI:74900"/>
        <dbReference type="ChEBI" id="CHEBI:82748"/>
        <dbReference type="ChEBI" id="CHEBI:456216"/>
    </reaction>
</comment>
<protein>
    <recommendedName>
        <fullName evidence="15">tRNA(Met) cytidine acetyltransferase TmcA</fullName>
        <ecNumber evidence="15">2.3.1.193</ecNumber>
    </recommendedName>
</protein>
<dbReference type="InterPro" id="IPR027417">
    <property type="entry name" value="P-loop_NTPase"/>
</dbReference>
<evidence type="ECO:0000256" key="13">
    <source>
        <dbReference type="ARBA" id="ARBA00054687"/>
    </source>
</evidence>
<dbReference type="Pfam" id="PF08351">
    <property type="entry name" value="TmcA_N"/>
    <property type="match status" value="1"/>
</dbReference>
<proteinExistence type="inferred from homology"/>
<dbReference type="EMBL" id="AP025226">
    <property type="protein sequence ID" value="BDC00137.1"/>
    <property type="molecule type" value="Genomic_DNA"/>
</dbReference>
<reference evidence="19 20" key="1">
    <citation type="journal article" date="2022" name="Microbiol. Resour. Announc.">
        <title>Complete Genome Sequence of the Hyperthermophilic and Acidophilic Archaeon Saccharolobus caldissimus Strain HS-3T.</title>
        <authorList>
            <person name="Sakai H.D."/>
            <person name="Kurosawa N."/>
        </authorList>
    </citation>
    <scope>NUCLEOTIDE SEQUENCE [LARGE SCALE GENOMIC DNA]</scope>
    <source>
        <strain evidence="19 20">JCM32116</strain>
    </source>
</reference>
<dbReference type="InterPro" id="IPR024914">
    <property type="entry name" value="tRNA_acetyltr_TmcA"/>
</dbReference>
<sequence length="769" mass="87497">MVSKEQFYDELRKALEDGEAKYYRNLVYIERSDYMNVLKEVINVFLSFKKDPSVAYGFIPWTTGSKERMKEIKQYFSKFDDIDYANAEYYLGNTYDLVILDAVDNFQPINIGRLTDLARGGGLVIIYTNDLIKDKVFRSSIIRNGLIDDIYERRFKRKLLEHEGIFIIDNENYIVRPFSGKIEAKPEKKIPKNPIMPKEIHELSLSGDENRVIEAFSYMLGGGKRVLVLTAARGRGKSAATGLSVAGIIEKLRKRKEKSIKILVTAPSILSASQVMLFIKTGLEALGEKFNVKVSDTGNIKLIRGDEFKVEYVPPDVALEEEGDLLVVDEAAALGVNYIDLALRIWRKIVLVTTVHGYEGSSKAFLRYLRRLMENRHVRVKWITMEQPLRYSIGDPIEKWLYDTLLLDAEPLEPPSEITTINYEDVDKRELFENDDKLRAIYGIMVSAHYRNNPDDLMIMADGVHHSIKAMYTNNGIYIGACQIAEEGELNDSMIEMALKGGTFDGDLIPDRILKHVRIKDFAKLKGWRIVRIAVVPELQDKGFGSQLLTMIYNEAKEKNIDWVGSAFMSDPKVLNFWIKNGFIPVHISPKKNEKLGDYPVAVIKPISDKAKKIVDIAAYALKEKLLNTLHDVYFNINPEIARLLLLGAKVHKNISISPVMLDKVISFLQGVSPYESAADGIHMLAVKYFWDAERNWSLLKDEEIALIAKVIQGKPWSYVSAILETNRSQVYELIYSAVAQLMSKYYSLTADSKVGLTLDNVMSSQHYD</sequence>
<feature type="binding site" evidence="15">
    <location>
        <position position="390"/>
    </location>
    <ligand>
        <name>ATP</name>
        <dbReference type="ChEBI" id="CHEBI:30616"/>
    </ligand>
</feature>
<evidence type="ECO:0000256" key="4">
    <source>
        <dbReference type="ARBA" id="ARBA00022694"/>
    </source>
</evidence>
<feature type="domain" description="TcmA/NAT10 helicase" evidence="16">
    <location>
        <begin position="228"/>
        <end position="408"/>
    </location>
</feature>
<evidence type="ECO:0000313" key="19">
    <source>
        <dbReference type="EMBL" id="BDC00137.1"/>
    </source>
</evidence>
<organism evidence="19 20">
    <name type="scientific">Saccharolobus caldissimus</name>
    <dbReference type="NCBI Taxonomy" id="1702097"/>
    <lineage>
        <taxon>Archaea</taxon>
        <taxon>Thermoproteota</taxon>
        <taxon>Thermoprotei</taxon>
        <taxon>Sulfolobales</taxon>
        <taxon>Sulfolobaceae</taxon>
        <taxon>Saccharolobus</taxon>
    </lineage>
</organism>
<evidence type="ECO:0000256" key="1">
    <source>
        <dbReference type="ARBA" id="ARBA00022490"/>
    </source>
</evidence>
<accession>A0AAQ4CWF5</accession>
<dbReference type="AlphaFoldDB" id="A0AAQ4CWF5"/>
<evidence type="ECO:0000256" key="2">
    <source>
        <dbReference type="ARBA" id="ARBA00022555"/>
    </source>
</evidence>
<dbReference type="GO" id="GO:0051392">
    <property type="term" value="F:tRNA cytidine N4-acetyltransferase activity"/>
    <property type="evidence" value="ECO:0007669"/>
    <property type="project" value="UniProtKB-UniRule"/>
</dbReference>
<dbReference type="GO" id="GO:0000049">
    <property type="term" value="F:tRNA binding"/>
    <property type="evidence" value="ECO:0007669"/>
    <property type="project" value="UniProtKB-UniRule"/>
</dbReference>
<evidence type="ECO:0000313" key="20">
    <source>
        <dbReference type="Proteomes" id="UP001319921"/>
    </source>
</evidence>
<keyword evidence="7 15" id="KW-0694">RNA-binding</keyword>
<feature type="binding site" evidence="15">
    <location>
        <begin position="533"/>
        <end position="535"/>
    </location>
    <ligand>
        <name>acetyl-CoA</name>
        <dbReference type="ChEBI" id="CHEBI:57288"/>
    </ligand>
</feature>
<evidence type="ECO:0000256" key="10">
    <source>
        <dbReference type="ARBA" id="ARBA00049889"/>
    </source>
</evidence>
<dbReference type="CDD" id="cd04301">
    <property type="entry name" value="NAT_SF"/>
    <property type="match status" value="1"/>
</dbReference>
<dbReference type="InterPro" id="IPR000182">
    <property type="entry name" value="GNAT_dom"/>
</dbReference>
<dbReference type="Proteomes" id="UP001319921">
    <property type="component" value="Chromosome"/>
</dbReference>
<comment type="catalytic activity">
    <reaction evidence="11">
        <text>a cytidine in mRNA + acetyl-CoA + ATP + H2O = an N(4)-acetylcytidine in mRNA + ADP + phosphate + CoA + H(+)</text>
        <dbReference type="Rhea" id="RHEA:58480"/>
        <dbReference type="Rhea" id="RHEA-COMP:15145"/>
        <dbReference type="Rhea" id="RHEA-COMP:15146"/>
        <dbReference type="ChEBI" id="CHEBI:15377"/>
        <dbReference type="ChEBI" id="CHEBI:15378"/>
        <dbReference type="ChEBI" id="CHEBI:30616"/>
        <dbReference type="ChEBI" id="CHEBI:43474"/>
        <dbReference type="ChEBI" id="CHEBI:57287"/>
        <dbReference type="ChEBI" id="CHEBI:57288"/>
        <dbReference type="ChEBI" id="CHEBI:74900"/>
        <dbReference type="ChEBI" id="CHEBI:82748"/>
        <dbReference type="ChEBI" id="CHEBI:456216"/>
    </reaction>
</comment>
<evidence type="ECO:0000256" key="14">
    <source>
        <dbReference type="ARBA" id="ARBA00056795"/>
    </source>
</evidence>
<dbReference type="GO" id="GO:0051391">
    <property type="term" value="P:tRNA acetylation"/>
    <property type="evidence" value="ECO:0007669"/>
    <property type="project" value="UniProtKB-UniRule"/>
</dbReference>
<dbReference type="SUPFAM" id="SSF52540">
    <property type="entry name" value="P-loop containing nucleoside triphosphate hydrolases"/>
    <property type="match status" value="1"/>
</dbReference>
<evidence type="ECO:0000256" key="7">
    <source>
        <dbReference type="ARBA" id="ARBA00022884"/>
    </source>
</evidence>
<dbReference type="RefSeq" id="WP_229570824.1">
    <property type="nucleotide sequence ID" value="NZ_AP025226.1"/>
</dbReference>
<dbReference type="InterPro" id="IPR013562">
    <property type="entry name" value="TmcA/NAT10_N"/>
</dbReference>
<evidence type="ECO:0000256" key="15">
    <source>
        <dbReference type="HAMAP-Rule" id="MF_01886"/>
    </source>
</evidence>
<dbReference type="GeneID" id="68867877"/>
<keyword evidence="6 15" id="KW-0067">ATP-binding</keyword>
<evidence type="ECO:0000259" key="17">
    <source>
        <dbReference type="Pfam" id="PF08351"/>
    </source>
</evidence>
<dbReference type="Pfam" id="PF13718">
    <property type="entry name" value="GNAT_acetyltr_2"/>
    <property type="match status" value="1"/>
</dbReference>
<evidence type="ECO:0000256" key="11">
    <source>
        <dbReference type="ARBA" id="ARBA00049914"/>
    </source>
</evidence>
<evidence type="ECO:0000256" key="8">
    <source>
        <dbReference type="ARBA" id="ARBA00023315"/>
    </source>
</evidence>
<comment type="similarity">
    <text evidence="15">Belongs to the TmcA family.</text>
</comment>
<keyword evidence="20" id="KW-1185">Reference proteome</keyword>
<dbReference type="SUPFAM" id="SSF55729">
    <property type="entry name" value="Acyl-CoA N-acyltransferases (Nat)"/>
    <property type="match status" value="1"/>
</dbReference>
<feature type="domain" description="TmcA/NAT10 N-terminal" evidence="17">
    <location>
        <begin position="3"/>
        <end position="170"/>
    </location>
</feature>
<keyword evidence="8 15" id="KW-0012">Acyltransferase</keyword>
<gene>
    <name evidence="15" type="primary">tmcA</name>
    <name evidence="19" type="ORF">SACC_31530</name>
</gene>
<evidence type="ECO:0000259" key="16">
    <source>
        <dbReference type="Pfam" id="PF05127"/>
    </source>
</evidence>
<dbReference type="InterPro" id="IPR016181">
    <property type="entry name" value="Acyl_CoA_acyltransferase"/>
</dbReference>
<dbReference type="InterPro" id="IPR032672">
    <property type="entry name" value="TmcA/NAT10/Kre33"/>
</dbReference>
<dbReference type="Pfam" id="PF05127">
    <property type="entry name" value="NAT10_TcmA_helicase"/>
    <property type="match status" value="1"/>
</dbReference>
<evidence type="ECO:0000256" key="3">
    <source>
        <dbReference type="ARBA" id="ARBA00022679"/>
    </source>
</evidence>
<name>A0AAQ4CWF5_9CREN</name>
<dbReference type="GO" id="GO:1904812">
    <property type="term" value="P:rRNA acetylation involved in maturation of SSU-rRNA"/>
    <property type="evidence" value="ECO:0007669"/>
    <property type="project" value="TreeGrafter"/>
</dbReference>
<dbReference type="Gene3D" id="3.40.50.11040">
    <property type="match status" value="1"/>
</dbReference>
<keyword evidence="3 15" id="KW-0808">Transferase</keyword>
<evidence type="ECO:0000256" key="6">
    <source>
        <dbReference type="ARBA" id="ARBA00022840"/>
    </source>
</evidence>
<comment type="function">
    <text evidence="14">Catalyzes the formation of 41 N(4)-acetylcytidine (ac(4)C) sites in RNA, almost always on the middle C of a CCG motif. Modifications are found mostly in tRNA, with small amounts found in rRNA and mRNA.</text>
</comment>
<comment type="catalytic activity">
    <reaction evidence="12 15">
        <text>cytidine(34) in elongator tRNA(Met) + acetyl-CoA + ATP + H2O = N(4)-acetylcytidine(34) in elongator tRNA(Met) + ADP + phosphate + CoA + H(+)</text>
        <dbReference type="Rhea" id="RHEA:43788"/>
        <dbReference type="Rhea" id="RHEA-COMP:10693"/>
        <dbReference type="Rhea" id="RHEA-COMP:10694"/>
        <dbReference type="ChEBI" id="CHEBI:15377"/>
        <dbReference type="ChEBI" id="CHEBI:15378"/>
        <dbReference type="ChEBI" id="CHEBI:30616"/>
        <dbReference type="ChEBI" id="CHEBI:43474"/>
        <dbReference type="ChEBI" id="CHEBI:57287"/>
        <dbReference type="ChEBI" id="CHEBI:57288"/>
        <dbReference type="ChEBI" id="CHEBI:74900"/>
        <dbReference type="ChEBI" id="CHEBI:82748"/>
        <dbReference type="ChEBI" id="CHEBI:456216"/>
        <dbReference type="EC" id="2.3.1.193"/>
    </reaction>
</comment>
<evidence type="ECO:0000256" key="12">
    <source>
        <dbReference type="ARBA" id="ARBA00052598"/>
    </source>
</evidence>